<dbReference type="PRINTS" id="PR00149">
    <property type="entry name" value="FUMRATELYASE"/>
</dbReference>
<dbReference type="SMART" id="SM00998">
    <property type="entry name" value="ADSL_C"/>
    <property type="match status" value="1"/>
</dbReference>
<dbReference type="Proteomes" id="UP000193409">
    <property type="component" value="Unassembled WGS sequence"/>
</dbReference>
<gene>
    <name evidence="3" type="primary">pcaB</name>
    <name evidence="3" type="ORF">PSA7680_02545</name>
</gene>
<dbReference type="InterPro" id="IPR019468">
    <property type="entry name" value="AdenyloSucc_lyase_C"/>
</dbReference>
<dbReference type="SUPFAM" id="SSF48557">
    <property type="entry name" value="L-aspartase-like"/>
    <property type="match status" value="1"/>
</dbReference>
<comment type="similarity">
    <text evidence="1">Belongs to the class-II fumarase/aspartase family.</text>
</comment>
<keyword evidence="4" id="KW-1185">Reference proteome</keyword>
<accession>A0A1Y5SVM1</accession>
<dbReference type="PRINTS" id="PR00145">
    <property type="entry name" value="ARGSUCLYASE"/>
</dbReference>
<dbReference type="RefSeq" id="WP_139838636.1">
    <property type="nucleotide sequence ID" value="NZ_FWFQ01000018.1"/>
</dbReference>
<dbReference type="Gene3D" id="1.10.40.30">
    <property type="entry name" value="Fumarase/aspartase (C-terminal domain)"/>
    <property type="match status" value="1"/>
</dbReference>
<evidence type="ECO:0000313" key="4">
    <source>
        <dbReference type="Proteomes" id="UP000193409"/>
    </source>
</evidence>
<dbReference type="Gene3D" id="1.20.200.10">
    <property type="entry name" value="Fumarase/aspartase (Central domain)"/>
    <property type="match status" value="1"/>
</dbReference>
<dbReference type="OrthoDB" id="9768878at2"/>
<evidence type="ECO:0000259" key="2">
    <source>
        <dbReference type="SMART" id="SM00998"/>
    </source>
</evidence>
<dbReference type="EMBL" id="FWFQ01000018">
    <property type="protein sequence ID" value="SLN49447.1"/>
    <property type="molecule type" value="Genomic_DNA"/>
</dbReference>
<dbReference type="Pfam" id="PF00206">
    <property type="entry name" value="Lyase_1"/>
    <property type="match status" value="1"/>
</dbReference>
<proteinExistence type="inferred from homology"/>
<dbReference type="EC" id="5.5.1.2" evidence="3"/>
<dbReference type="InterPro" id="IPR000362">
    <property type="entry name" value="Fumarate_lyase_fam"/>
</dbReference>
<dbReference type="PANTHER" id="PTHR43172:SF2">
    <property type="entry name" value="ADENYLOSUCCINATE LYASE C-TERMINAL DOMAIN-CONTAINING PROTEIN"/>
    <property type="match status" value="1"/>
</dbReference>
<keyword evidence="3" id="KW-0413">Isomerase</keyword>
<dbReference type="PANTHER" id="PTHR43172">
    <property type="entry name" value="ADENYLOSUCCINATE LYASE"/>
    <property type="match status" value="1"/>
</dbReference>
<dbReference type="InterPro" id="IPR008948">
    <property type="entry name" value="L-Aspartase-like"/>
</dbReference>
<dbReference type="InterPro" id="IPR022761">
    <property type="entry name" value="Fumarate_lyase_N"/>
</dbReference>
<dbReference type="GO" id="GO:0047472">
    <property type="term" value="F:3-carboxy-cis,cis-muconate cycloisomerase activity"/>
    <property type="evidence" value="ECO:0007669"/>
    <property type="project" value="UniProtKB-EC"/>
</dbReference>
<sequence>MAASVYDSAIYRDLFLDAEAGRLFSDSATVRAMMIVEGALAKAQGACGVIPEDSAFFIHRASLECQIDPAGLAAGAGQSAVVVPALVEAFRKAMDAPEHAQYVHWGATSQDIQDTGLILRLRQLFGLFEARLEKALAAFAALAEAHADLPMAARTFAQIATPTSFGAQAAEWGAPLLSHRTRLAALRAEVLKVSLSGAAGTLSAMGDKGPEVRAKLAEGLALGDPGASWHSQREGLAAFAGWMAGLCASLAKFGEDLTLLNQGEVAEITLPGGGASSTMPQKHNPTLPMLLVALGRSAAALNTSLQEAAIHRQQRDPAAWMLEWMFLPQLCLGTARALAVACELAEGLRPNAEAMAARVEGDGGLGFAEALSFALARSMPRPEAQAAVKALCAEARTTGAPLRSLAAARWPELDLDAIFTPAAQMGTAPRDARAFAQAARDAGRNGS</sequence>
<dbReference type="AlphaFoldDB" id="A0A1Y5SVM1"/>
<feature type="domain" description="Adenylosuccinate lyase C-terminal" evidence="2">
    <location>
        <begin position="363"/>
        <end position="436"/>
    </location>
</feature>
<evidence type="ECO:0000256" key="1">
    <source>
        <dbReference type="ARBA" id="ARBA00034772"/>
    </source>
</evidence>
<name>A0A1Y5SVM1_9RHOB</name>
<organism evidence="3 4">
    <name type="scientific">Pseudoruegeria aquimaris</name>
    <dbReference type="NCBI Taxonomy" id="393663"/>
    <lineage>
        <taxon>Bacteria</taxon>
        <taxon>Pseudomonadati</taxon>
        <taxon>Pseudomonadota</taxon>
        <taxon>Alphaproteobacteria</taxon>
        <taxon>Rhodobacterales</taxon>
        <taxon>Roseobacteraceae</taxon>
        <taxon>Pseudoruegeria</taxon>
    </lineage>
</organism>
<reference evidence="3 4" key="1">
    <citation type="submission" date="2017-03" db="EMBL/GenBank/DDBJ databases">
        <authorList>
            <person name="Afonso C.L."/>
            <person name="Miller P.J."/>
            <person name="Scott M.A."/>
            <person name="Spackman E."/>
            <person name="Goraichik I."/>
            <person name="Dimitrov K.M."/>
            <person name="Suarez D.L."/>
            <person name="Swayne D.E."/>
        </authorList>
    </citation>
    <scope>NUCLEOTIDE SEQUENCE [LARGE SCALE GENOMIC DNA]</scope>
    <source>
        <strain evidence="3 4">CECT 7680</strain>
    </source>
</reference>
<evidence type="ECO:0000313" key="3">
    <source>
        <dbReference type="EMBL" id="SLN49447.1"/>
    </source>
</evidence>
<protein>
    <submittedName>
        <fullName evidence="3">3-carboxy-cis,cis-muconate cycloisomerase</fullName>
        <ecNumber evidence="3">5.5.1.2</ecNumber>
    </submittedName>
</protein>